<comment type="caution">
    <text evidence="1">The sequence shown here is derived from an EMBL/GenBank/DDBJ whole genome shotgun (WGS) entry which is preliminary data.</text>
</comment>
<dbReference type="EMBL" id="SOSA01000003">
    <property type="protein sequence ID" value="THD00309.1"/>
    <property type="molecule type" value="Genomic_DNA"/>
</dbReference>
<protein>
    <submittedName>
        <fullName evidence="1">Uncharacterized protein</fullName>
    </submittedName>
</protein>
<reference evidence="1 2" key="1">
    <citation type="submission" date="2019-03" db="EMBL/GenBank/DDBJ databases">
        <title>The genome sequence of a newly discovered highly antifungal drug resistant Aspergillus species, Aspergillus tanneri NIH 1004.</title>
        <authorList>
            <person name="Mounaud S."/>
            <person name="Singh I."/>
            <person name="Joardar V."/>
            <person name="Pakala S."/>
            <person name="Pakala S."/>
            <person name="Venepally P."/>
            <person name="Hoover J."/>
            <person name="Nierman W."/>
            <person name="Chung J."/>
            <person name="Losada L."/>
        </authorList>
    </citation>
    <scope>NUCLEOTIDE SEQUENCE [LARGE SCALE GENOMIC DNA]</scope>
    <source>
        <strain evidence="1 2">NIH1004</strain>
    </source>
</reference>
<proteinExistence type="predicted"/>
<evidence type="ECO:0000313" key="2">
    <source>
        <dbReference type="Proteomes" id="UP000308092"/>
    </source>
</evidence>
<name>A0A4S3JXP4_9EURO</name>
<dbReference type="VEuPathDB" id="FungiDB:EYZ11_000202"/>
<gene>
    <name evidence="1" type="ORF">EYZ11_000202</name>
</gene>
<accession>A0A4S3JXP4</accession>
<dbReference type="Proteomes" id="UP000308092">
    <property type="component" value="Unassembled WGS sequence"/>
</dbReference>
<organism evidence="1 2">
    <name type="scientific">Aspergillus tanneri</name>
    <dbReference type="NCBI Taxonomy" id="1220188"/>
    <lineage>
        <taxon>Eukaryota</taxon>
        <taxon>Fungi</taxon>
        <taxon>Dikarya</taxon>
        <taxon>Ascomycota</taxon>
        <taxon>Pezizomycotina</taxon>
        <taxon>Eurotiomycetes</taxon>
        <taxon>Eurotiomycetidae</taxon>
        <taxon>Eurotiales</taxon>
        <taxon>Aspergillaceae</taxon>
        <taxon>Aspergillus</taxon>
        <taxon>Aspergillus subgen. Circumdati</taxon>
    </lineage>
</organism>
<dbReference type="AlphaFoldDB" id="A0A4S3JXP4"/>
<keyword evidence="2" id="KW-1185">Reference proteome</keyword>
<sequence length="32" mass="3670">MADVIHWFLRVTEKIFVRLPVSKAEEGKIVTG</sequence>
<evidence type="ECO:0000313" key="1">
    <source>
        <dbReference type="EMBL" id="THD00309.1"/>
    </source>
</evidence>